<organism evidence="1 2">
    <name type="scientific">Rhodocytophaga aerolata</name>
    <dbReference type="NCBI Taxonomy" id="455078"/>
    <lineage>
        <taxon>Bacteria</taxon>
        <taxon>Pseudomonadati</taxon>
        <taxon>Bacteroidota</taxon>
        <taxon>Cytophagia</taxon>
        <taxon>Cytophagales</taxon>
        <taxon>Rhodocytophagaceae</taxon>
        <taxon>Rhodocytophaga</taxon>
    </lineage>
</organism>
<dbReference type="RefSeq" id="WP_302041637.1">
    <property type="nucleotide sequence ID" value="NZ_JAUKPO010000037.1"/>
</dbReference>
<gene>
    <name evidence="1" type="ORF">Q0590_31480</name>
</gene>
<reference evidence="1" key="1">
    <citation type="submission" date="2023-07" db="EMBL/GenBank/DDBJ databases">
        <title>The genome sequence of Rhodocytophaga aerolata KACC 12507.</title>
        <authorList>
            <person name="Zhang X."/>
        </authorList>
    </citation>
    <scope>NUCLEOTIDE SEQUENCE</scope>
    <source>
        <strain evidence="1">KACC 12507</strain>
    </source>
</reference>
<protein>
    <submittedName>
        <fullName evidence="1">Uncharacterized protein</fullName>
    </submittedName>
</protein>
<sequence length="97" mass="11147">MADYTENSILSTPGSTYKGLAAVRGNFIAFKAFSIQQNPLNLNNTVVERDIAYILWQANTLTFKLVFATDTFYHLGWNNHQLNLRRILIKQIEIQLN</sequence>
<proteinExistence type="predicted"/>
<name>A0ABT8RI45_9BACT</name>
<evidence type="ECO:0000313" key="2">
    <source>
        <dbReference type="Proteomes" id="UP001168528"/>
    </source>
</evidence>
<dbReference type="EMBL" id="JAUKPO010000037">
    <property type="protein sequence ID" value="MDO1450838.1"/>
    <property type="molecule type" value="Genomic_DNA"/>
</dbReference>
<evidence type="ECO:0000313" key="1">
    <source>
        <dbReference type="EMBL" id="MDO1450838.1"/>
    </source>
</evidence>
<comment type="caution">
    <text evidence="1">The sequence shown here is derived from an EMBL/GenBank/DDBJ whole genome shotgun (WGS) entry which is preliminary data.</text>
</comment>
<keyword evidence="2" id="KW-1185">Reference proteome</keyword>
<accession>A0ABT8RI45</accession>
<dbReference type="Proteomes" id="UP001168528">
    <property type="component" value="Unassembled WGS sequence"/>
</dbReference>